<dbReference type="EMBL" id="QGGO01000035">
    <property type="protein sequence ID" value="PWK17482.1"/>
    <property type="molecule type" value="Genomic_DNA"/>
</dbReference>
<protein>
    <submittedName>
        <fullName evidence="2">Two-component system LytT family response regulator</fullName>
    </submittedName>
</protein>
<organism evidence="2 3">
    <name type="scientific">Arcicella aurantiaca</name>
    <dbReference type="NCBI Taxonomy" id="591202"/>
    <lineage>
        <taxon>Bacteria</taxon>
        <taxon>Pseudomonadati</taxon>
        <taxon>Bacteroidota</taxon>
        <taxon>Cytophagia</taxon>
        <taxon>Cytophagales</taxon>
        <taxon>Flectobacillaceae</taxon>
        <taxon>Arcicella</taxon>
    </lineage>
</organism>
<reference evidence="2 3" key="1">
    <citation type="submission" date="2018-05" db="EMBL/GenBank/DDBJ databases">
        <title>Genomic Encyclopedia of Archaeal and Bacterial Type Strains, Phase II (KMG-II): from individual species to whole genera.</title>
        <authorList>
            <person name="Goeker M."/>
        </authorList>
    </citation>
    <scope>NUCLEOTIDE SEQUENCE [LARGE SCALE GENOMIC DNA]</scope>
    <source>
        <strain evidence="2 3">DSM 22214</strain>
    </source>
</reference>
<keyword evidence="3" id="KW-1185">Reference proteome</keyword>
<dbReference type="OrthoDB" id="1116942at2"/>
<gene>
    <name evidence="2" type="ORF">LV89_04397</name>
</gene>
<feature type="domain" description="HTH LytTR-type" evidence="1">
    <location>
        <begin position="12"/>
        <end position="113"/>
    </location>
</feature>
<evidence type="ECO:0000313" key="3">
    <source>
        <dbReference type="Proteomes" id="UP000245489"/>
    </source>
</evidence>
<sequence length="113" mass="13376">MKTYQQNGNHNFLIINQKTLKKVLVDNVVLLKGDVNYTTIYLRYGIQKVVPRSIKFFESFLETHGFLRVHRSFMINPNFVKTYNQEQDILVMINGQEANISRRRKHTIKSFVV</sequence>
<dbReference type="GO" id="GO:0003677">
    <property type="term" value="F:DNA binding"/>
    <property type="evidence" value="ECO:0007669"/>
    <property type="project" value="InterPro"/>
</dbReference>
<dbReference type="RefSeq" id="WP_109745055.1">
    <property type="nucleotide sequence ID" value="NZ_QGGO01000035.1"/>
</dbReference>
<dbReference type="Pfam" id="PF04397">
    <property type="entry name" value="LytTR"/>
    <property type="match status" value="1"/>
</dbReference>
<dbReference type="Proteomes" id="UP000245489">
    <property type="component" value="Unassembled WGS sequence"/>
</dbReference>
<proteinExistence type="predicted"/>
<accession>A0A316DJ13</accession>
<name>A0A316DJ13_9BACT</name>
<dbReference type="AlphaFoldDB" id="A0A316DJ13"/>
<comment type="caution">
    <text evidence="2">The sequence shown here is derived from an EMBL/GenBank/DDBJ whole genome shotgun (WGS) entry which is preliminary data.</text>
</comment>
<dbReference type="SMART" id="SM00850">
    <property type="entry name" value="LytTR"/>
    <property type="match status" value="1"/>
</dbReference>
<evidence type="ECO:0000259" key="1">
    <source>
        <dbReference type="PROSITE" id="PS50930"/>
    </source>
</evidence>
<dbReference type="PROSITE" id="PS50930">
    <property type="entry name" value="HTH_LYTTR"/>
    <property type="match status" value="1"/>
</dbReference>
<dbReference type="InterPro" id="IPR007492">
    <property type="entry name" value="LytTR_DNA-bd_dom"/>
</dbReference>
<dbReference type="Gene3D" id="2.40.50.1020">
    <property type="entry name" value="LytTr DNA-binding domain"/>
    <property type="match status" value="1"/>
</dbReference>
<evidence type="ECO:0000313" key="2">
    <source>
        <dbReference type="EMBL" id="PWK17482.1"/>
    </source>
</evidence>